<sequence length="225" mass="24835">MKKKTAVVLIGLSMLASMGTGAYAATKLEEIKAYLNPEIQVKVDGTPVQLRDVNGNAIAPIMYKDANYFPIRAISDALGVAVDYDQESKTIILGEKVDGVSIADGFDSRYHTKDPNHTTYKGKDYKEAYFDNNVDATRGSSFMLYPNKEYQKLYLQIAAVGEDLEDIKIEDSDKDIILKRVEVLKVEDGLVTLEVDIGGVSTLFIHSDAQKGGSVFIPLTTSYYK</sequence>
<dbReference type="Proteomes" id="UP000266482">
    <property type="component" value="Unassembled WGS sequence"/>
</dbReference>
<gene>
    <name evidence="3" type="ORF">D3P08_18910</name>
</gene>
<feature type="signal peptide" evidence="1">
    <location>
        <begin position="1"/>
        <end position="24"/>
    </location>
</feature>
<dbReference type="OrthoDB" id="337615at2"/>
<name>A0A3A1URA1_9BACL</name>
<evidence type="ECO:0000256" key="1">
    <source>
        <dbReference type="SAM" id="SignalP"/>
    </source>
</evidence>
<accession>A0A3A1URA1</accession>
<dbReference type="Pfam" id="PF07833">
    <property type="entry name" value="Cu_amine_oxidN1"/>
    <property type="match status" value="1"/>
</dbReference>
<evidence type="ECO:0000259" key="2">
    <source>
        <dbReference type="Pfam" id="PF07833"/>
    </source>
</evidence>
<proteinExistence type="predicted"/>
<keyword evidence="1" id="KW-0732">Signal</keyword>
<dbReference type="InterPro" id="IPR012854">
    <property type="entry name" value="Cu_amine_oxidase-like_N"/>
</dbReference>
<evidence type="ECO:0000313" key="3">
    <source>
        <dbReference type="EMBL" id="RIX50774.1"/>
    </source>
</evidence>
<evidence type="ECO:0000313" key="4">
    <source>
        <dbReference type="Proteomes" id="UP000266482"/>
    </source>
</evidence>
<feature type="domain" description="Copper amine oxidase-like N-terminal" evidence="2">
    <location>
        <begin position="54"/>
        <end position="94"/>
    </location>
</feature>
<dbReference type="EMBL" id="QXQA01000013">
    <property type="protein sequence ID" value="RIX50774.1"/>
    <property type="molecule type" value="Genomic_DNA"/>
</dbReference>
<dbReference type="RefSeq" id="WP_119601413.1">
    <property type="nucleotide sequence ID" value="NZ_QXQA01000013.1"/>
</dbReference>
<keyword evidence="4" id="KW-1185">Reference proteome</keyword>
<reference evidence="3 4" key="1">
    <citation type="submission" date="2018-09" db="EMBL/GenBank/DDBJ databases">
        <title>Paenibacillus aracenensis nov. sp. isolated from a cave in southern Spain.</title>
        <authorList>
            <person name="Jurado V."/>
            <person name="Gutierrez-Patricio S."/>
            <person name="Gonzalez-Pimentel J.L."/>
            <person name="Miller A.Z."/>
            <person name="Laiz L."/>
            <person name="Saiz-Jimenez C."/>
        </authorList>
    </citation>
    <scope>NUCLEOTIDE SEQUENCE [LARGE SCALE GENOMIC DNA]</scope>
    <source>
        <strain evidence="3 4">DSM 22867</strain>
    </source>
</reference>
<dbReference type="AlphaFoldDB" id="A0A3A1URA1"/>
<protein>
    <recommendedName>
        <fullName evidence="2">Copper amine oxidase-like N-terminal domain-containing protein</fullName>
    </recommendedName>
</protein>
<organism evidence="3 4">
    <name type="scientific">Paenibacillus nanensis</name>
    <dbReference type="NCBI Taxonomy" id="393251"/>
    <lineage>
        <taxon>Bacteria</taxon>
        <taxon>Bacillati</taxon>
        <taxon>Bacillota</taxon>
        <taxon>Bacilli</taxon>
        <taxon>Bacillales</taxon>
        <taxon>Paenibacillaceae</taxon>
        <taxon>Paenibacillus</taxon>
    </lineage>
</organism>
<feature type="chain" id="PRO_5017306945" description="Copper amine oxidase-like N-terminal domain-containing protein" evidence="1">
    <location>
        <begin position="25"/>
        <end position="225"/>
    </location>
</feature>
<comment type="caution">
    <text evidence="3">The sequence shown here is derived from an EMBL/GenBank/DDBJ whole genome shotgun (WGS) entry which is preliminary data.</text>
</comment>